<evidence type="ECO:0000313" key="1">
    <source>
        <dbReference type="EMBL" id="RNC96306.1"/>
    </source>
</evidence>
<organism evidence="1 2">
    <name type="scientific">Lysinibacillus halotolerans</name>
    <dbReference type="NCBI Taxonomy" id="1368476"/>
    <lineage>
        <taxon>Bacteria</taxon>
        <taxon>Bacillati</taxon>
        <taxon>Bacillota</taxon>
        <taxon>Bacilli</taxon>
        <taxon>Bacillales</taxon>
        <taxon>Bacillaceae</taxon>
        <taxon>Lysinibacillus</taxon>
    </lineage>
</organism>
<gene>
    <name evidence="1" type="ORF">EC501_16865</name>
</gene>
<keyword evidence="2" id="KW-1185">Reference proteome</keyword>
<protein>
    <submittedName>
        <fullName evidence="1">Uncharacterized protein</fullName>
    </submittedName>
</protein>
<dbReference type="Proteomes" id="UP000279909">
    <property type="component" value="Unassembled WGS sequence"/>
</dbReference>
<name>A0A3M8H1L9_9BACI</name>
<evidence type="ECO:0000313" key="2">
    <source>
        <dbReference type="Proteomes" id="UP000279909"/>
    </source>
</evidence>
<proteinExistence type="predicted"/>
<sequence length="85" mass="10059">MASSKPIIDDYELNKGYIVKYNLGFSKLEDYYYHLVKHLFTMPYIYEVSGLHSGAFYEYLAQHMDHNLSIKKGNPKLDYLFQIIL</sequence>
<comment type="caution">
    <text evidence="1">The sequence shown here is derived from an EMBL/GenBank/DDBJ whole genome shotgun (WGS) entry which is preliminary data.</text>
</comment>
<reference evidence="1 2" key="1">
    <citation type="journal article" date="2014" name="Int. J. Syst. Evol. Microbiol.">
        <title>Lysinibacillus halotolerans sp. nov., isolated from saline-alkaline soil.</title>
        <authorList>
            <person name="Kong D."/>
            <person name="Wang Y."/>
            <person name="Zhao B."/>
            <person name="Li Y."/>
            <person name="Song J."/>
            <person name="Zhai Y."/>
            <person name="Zhang C."/>
            <person name="Wang H."/>
            <person name="Chen X."/>
            <person name="Zhao B."/>
            <person name="Ruan Z."/>
        </authorList>
    </citation>
    <scope>NUCLEOTIDE SEQUENCE [LARGE SCALE GENOMIC DNA]</scope>
    <source>
        <strain evidence="1 2">MCCC 1A12703</strain>
    </source>
</reference>
<dbReference type="EMBL" id="RHLQ01000065">
    <property type="protein sequence ID" value="RNC96306.1"/>
    <property type="molecule type" value="Genomic_DNA"/>
</dbReference>
<dbReference type="AlphaFoldDB" id="A0A3M8H1L9"/>
<accession>A0A3M8H1L9</accession>